<organism evidence="1 2">
    <name type="scientific">Gelidibacter maritimus</name>
    <dbReference type="NCBI Taxonomy" id="2761487"/>
    <lineage>
        <taxon>Bacteria</taxon>
        <taxon>Pseudomonadati</taxon>
        <taxon>Bacteroidota</taxon>
        <taxon>Flavobacteriia</taxon>
        <taxon>Flavobacteriales</taxon>
        <taxon>Flavobacteriaceae</taxon>
        <taxon>Gelidibacter</taxon>
    </lineage>
</organism>
<name>A0A7W2M3H2_9FLAO</name>
<dbReference type="InterPro" id="IPR047690">
    <property type="entry name" value="IPExxxVDY_fam"/>
</dbReference>
<reference evidence="1 2" key="1">
    <citation type="submission" date="2020-07" db="EMBL/GenBank/DDBJ databases">
        <title>Bacterium isolated from marine sediment.</title>
        <authorList>
            <person name="Shang D."/>
        </authorList>
    </citation>
    <scope>NUCLEOTIDE SEQUENCE [LARGE SCALE GENOMIC DNA]</scope>
    <source>
        <strain evidence="1 2">F6074</strain>
    </source>
</reference>
<dbReference type="AlphaFoldDB" id="A0A7W2M3H2"/>
<evidence type="ECO:0000313" key="2">
    <source>
        <dbReference type="Proteomes" id="UP000541857"/>
    </source>
</evidence>
<evidence type="ECO:0000313" key="1">
    <source>
        <dbReference type="EMBL" id="MBA6151806.1"/>
    </source>
</evidence>
<comment type="caution">
    <text evidence="1">The sequence shown here is derived from an EMBL/GenBank/DDBJ whole genome shotgun (WGS) entry which is preliminary data.</text>
</comment>
<dbReference type="EMBL" id="JACGLT010000002">
    <property type="protein sequence ID" value="MBA6151806.1"/>
    <property type="molecule type" value="Genomic_DNA"/>
</dbReference>
<dbReference type="RefSeq" id="WP_182202551.1">
    <property type="nucleotide sequence ID" value="NZ_JACGLT010000002.1"/>
</dbReference>
<keyword evidence="2" id="KW-1185">Reference proteome</keyword>
<protein>
    <submittedName>
        <fullName evidence="1">IPExxxVDY family protein</fullName>
    </submittedName>
</protein>
<dbReference type="Proteomes" id="UP000541857">
    <property type="component" value="Unassembled WGS sequence"/>
</dbReference>
<dbReference type="NCBIfam" id="NF033205">
    <property type="entry name" value="IPExxxVDY"/>
    <property type="match status" value="1"/>
</dbReference>
<accession>A0A7W2M3H2</accession>
<gene>
    <name evidence="1" type="ORF">H3Z82_03605</name>
</gene>
<proteinExistence type="predicted"/>
<sequence length="159" mass="18994">MALHKLLVDDFYDASYSLLAVHCRLEDYRLAYLLNKYLNLNLKRQPQDLDYKYFAASYPIYEWFDEELFTTWNMVSNVCKREEDSLQSSGSLFLANEKVLKTYHLLPELKNVDFLIKITNDDRYLDEKRMVDKIQNIPQVITTYAIDVDQLRSRDNLIF</sequence>